<dbReference type="EMBL" id="CP146275">
    <property type="protein sequence ID" value="WWT33807.1"/>
    <property type="molecule type" value="Genomic_DNA"/>
</dbReference>
<dbReference type="InterPro" id="IPR043129">
    <property type="entry name" value="ATPase_NBD"/>
</dbReference>
<dbReference type="PANTHER" id="PTHR18964">
    <property type="entry name" value="ROK (REPRESSOR, ORF, KINASE) FAMILY"/>
    <property type="match status" value="1"/>
</dbReference>
<evidence type="ECO:0000313" key="1">
    <source>
        <dbReference type="EMBL" id="WWT33807.1"/>
    </source>
</evidence>
<dbReference type="Gene3D" id="1.10.10.10">
    <property type="entry name" value="Winged helix-like DNA-binding domain superfamily/Winged helix DNA-binding domain"/>
    <property type="match status" value="1"/>
</dbReference>
<proteinExistence type="predicted"/>
<dbReference type="RefSeq" id="WP_338609519.1">
    <property type="nucleotide sequence ID" value="NZ_CP146275.1"/>
</dbReference>
<dbReference type="SUPFAM" id="SSF46785">
    <property type="entry name" value="Winged helix' DNA-binding domain"/>
    <property type="match status" value="1"/>
</dbReference>
<organism evidence="1 2">
    <name type="scientific">Pelagibacterium nitratireducens</name>
    <dbReference type="NCBI Taxonomy" id="1046114"/>
    <lineage>
        <taxon>Bacteria</taxon>
        <taxon>Pseudomonadati</taxon>
        <taxon>Pseudomonadota</taxon>
        <taxon>Alphaproteobacteria</taxon>
        <taxon>Hyphomicrobiales</taxon>
        <taxon>Devosiaceae</taxon>
        <taxon>Pelagibacterium</taxon>
    </lineage>
</organism>
<dbReference type="InterPro" id="IPR000600">
    <property type="entry name" value="ROK"/>
</dbReference>
<name>A0ABZ2I1T1_9HYPH</name>
<dbReference type="Pfam" id="PF00480">
    <property type="entry name" value="ROK"/>
    <property type="match status" value="1"/>
</dbReference>
<accession>A0ABZ2I1T1</accession>
<dbReference type="InterPro" id="IPR036388">
    <property type="entry name" value="WH-like_DNA-bd_sf"/>
</dbReference>
<gene>
    <name evidence="1" type="ORF">V6617_04940</name>
</gene>
<sequence length="384" mass="41627">MAYLPRALIEPAFLRQLPDEVVSSNERNILKMVWRQSGISRSELSGMSELTQQSVYRIVDGLTERGLLVLGSPKPGLGRGQPSPTLKFNGQYAYSVGISINTDIMGICIMNFAGKILAEDRLALDGKSMDDALTHAQSILDMRSSSLGLDPTRLFGIGFAIAGFRVSGTTFNAPLPLHEWSLIELGPLLSGRFGKPVWVHNGANTGALAEAMFGVGKYIRDFAYLSFNYGFGGGLISDGELLLGGNGNAGEFSGVFHATDSPNRPALQYLIAQLRENGIDIPSISYMREHFDPNWPGVAEWVERVAPMQARLVNAISAVFDPLAIVFGGQVPKALAVMLVERSISYAQPRYGVRKPNPKLIVSDIDRDASAIGAAIAPFKAEYY</sequence>
<keyword evidence="2" id="KW-1185">Reference proteome</keyword>
<dbReference type="SUPFAM" id="SSF53067">
    <property type="entry name" value="Actin-like ATPase domain"/>
    <property type="match status" value="1"/>
</dbReference>
<dbReference type="InterPro" id="IPR036390">
    <property type="entry name" value="WH_DNA-bd_sf"/>
</dbReference>
<dbReference type="PANTHER" id="PTHR18964:SF169">
    <property type="entry name" value="N-ACETYLMANNOSAMINE KINASE"/>
    <property type="match status" value="1"/>
</dbReference>
<evidence type="ECO:0000313" key="2">
    <source>
        <dbReference type="Proteomes" id="UP001369958"/>
    </source>
</evidence>
<reference evidence="1 2" key="1">
    <citation type="submission" date="2024-02" db="EMBL/GenBank/DDBJ databases">
        <title>Complete genome sequence of Pelagibacterium nitratireducens ZH15.</title>
        <authorList>
            <person name="Zhao L.H."/>
        </authorList>
    </citation>
    <scope>NUCLEOTIDE SEQUENCE [LARGE SCALE GENOMIC DNA]</scope>
    <source>
        <strain evidence="1 2">ZH15</strain>
    </source>
</reference>
<protein>
    <submittedName>
        <fullName evidence="1">ROK family protein</fullName>
    </submittedName>
</protein>
<dbReference type="Gene3D" id="3.30.420.40">
    <property type="match status" value="2"/>
</dbReference>
<dbReference type="Proteomes" id="UP001369958">
    <property type="component" value="Chromosome"/>
</dbReference>